<gene>
    <name evidence="1" type="ORF">FN846DRAFT_987711</name>
</gene>
<protein>
    <submittedName>
        <fullName evidence="1">Uncharacterized protein</fullName>
    </submittedName>
</protein>
<evidence type="ECO:0000313" key="2">
    <source>
        <dbReference type="Proteomes" id="UP000326924"/>
    </source>
</evidence>
<comment type="caution">
    <text evidence="1">The sequence shown here is derived from an EMBL/GenBank/DDBJ whole genome shotgun (WGS) entry which is preliminary data.</text>
</comment>
<name>A0A5J5F9L7_9PEZI</name>
<keyword evidence="2" id="KW-1185">Reference proteome</keyword>
<dbReference type="Gene3D" id="3.40.50.300">
    <property type="entry name" value="P-loop containing nucleotide triphosphate hydrolases"/>
    <property type="match status" value="1"/>
</dbReference>
<dbReference type="AlphaFoldDB" id="A0A5J5F9L7"/>
<dbReference type="EMBL" id="VXIS01000014">
    <property type="protein sequence ID" value="KAA8913541.1"/>
    <property type="molecule type" value="Genomic_DNA"/>
</dbReference>
<reference evidence="1 2" key="1">
    <citation type="submission" date="2019-09" db="EMBL/GenBank/DDBJ databases">
        <title>Draft genome of the ectomycorrhizal ascomycete Sphaerosporella brunnea.</title>
        <authorList>
            <consortium name="DOE Joint Genome Institute"/>
            <person name="Benucci G.M."/>
            <person name="Marozzi G."/>
            <person name="Antonielli L."/>
            <person name="Sanchez S."/>
            <person name="Marco P."/>
            <person name="Wang X."/>
            <person name="Falini L.B."/>
            <person name="Barry K."/>
            <person name="Haridas S."/>
            <person name="Lipzen A."/>
            <person name="Labutti K."/>
            <person name="Grigoriev I.V."/>
            <person name="Murat C."/>
            <person name="Martin F."/>
            <person name="Albertini E."/>
            <person name="Donnini D."/>
            <person name="Bonito G."/>
        </authorList>
    </citation>
    <scope>NUCLEOTIDE SEQUENCE [LARGE SCALE GENOMIC DNA]</scope>
    <source>
        <strain evidence="1 2">Sb_GMNB300</strain>
    </source>
</reference>
<organism evidence="1 2">
    <name type="scientific">Sphaerosporella brunnea</name>
    <dbReference type="NCBI Taxonomy" id="1250544"/>
    <lineage>
        <taxon>Eukaryota</taxon>
        <taxon>Fungi</taxon>
        <taxon>Dikarya</taxon>
        <taxon>Ascomycota</taxon>
        <taxon>Pezizomycotina</taxon>
        <taxon>Pezizomycetes</taxon>
        <taxon>Pezizales</taxon>
        <taxon>Pyronemataceae</taxon>
        <taxon>Sphaerosporella</taxon>
    </lineage>
</organism>
<sequence length="392" mass="42587">MPSNTTQTCPVCIGNVSLSSSNYSRHMRQTHHCFVCRHHTPNTYHQAATYSNGMATLRCGHTHGPIKYRSQGWWPSEQAALLSLEGTSLVVEAIAAANRKKMAEEAMEVSESPLLGLGAGVAALEIKTPRGSPRQSFGFETGRPIVRLPVTMRDVGTSPMKFPADFGDADFEDTTDNEPQSVPQIEFTESAPRFLDVAVLFRHPESTSEKVILVDATTITYGPGLKRTFHHVSPSPNVREALSTILDRDTSDPDCPLIVFFRGQSGSGKTRLCRQIVSQQMGKMVSVLSIEGPSRYRDLCIPDAPITKNPRFGLQHPLTAELLATITAGAEKLEAPTAANPTSSRTVIAYQVEGLILFDLPGGEAHSGNTKGTAFINAVEFCRPDRNPSVAQ</sequence>
<dbReference type="InterPro" id="IPR027417">
    <property type="entry name" value="P-loop_NTPase"/>
</dbReference>
<dbReference type="InParanoid" id="A0A5J5F9L7"/>
<dbReference type="Proteomes" id="UP000326924">
    <property type="component" value="Unassembled WGS sequence"/>
</dbReference>
<accession>A0A5J5F9L7</accession>
<proteinExistence type="predicted"/>
<evidence type="ECO:0000313" key="1">
    <source>
        <dbReference type="EMBL" id="KAA8913541.1"/>
    </source>
</evidence>